<evidence type="ECO:0000313" key="3">
    <source>
        <dbReference type="Proteomes" id="UP000886885"/>
    </source>
</evidence>
<reference evidence="2" key="1">
    <citation type="journal article" date="2020" name="bioRxiv">
        <title>Hybrid origin of Populus tomentosa Carr. identified through genome sequencing and phylogenomic analysis.</title>
        <authorList>
            <person name="An X."/>
            <person name="Gao K."/>
            <person name="Chen Z."/>
            <person name="Li J."/>
            <person name="Yang X."/>
            <person name="Yang X."/>
            <person name="Zhou J."/>
            <person name="Guo T."/>
            <person name="Zhao T."/>
            <person name="Huang S."/>
            <person name="Miao D."/>
            <person name="Khan W.U."/>
            <person name="Rao P."/>
            <person name="Ye M."/>
            <person name="Lei B."/>
            <person name="Liao W."/>
            <person name="Wang J."/>
            <person name="Ji L."/>
            <person name="Li Y."/>
            <person name="Guo B."/>
            <person name="Mustafa N.S."/>
            <person name="Li S."/>
            <person name="Yun Q."/>
            <person name="Keller S.R."/>
            <person name="Mao J."/>
            <person name="Zhang R."/>
            <person name="Strauss S.H."/>
        </authorList>
    </citation>
    <scope>NUCLEOTIDE SEQUENCE</scope>
    <source>
        <strain evidence="2">GM15</strain>
        <tissue evidence="2">Leaf</tissue>
    </source>
</reference>
<name>A0A8X8DFM0_POPTO</name>
<dbReference type="OrthoDB" id="1436566at2759"/>
<comment type="caution">
    <text evidence="2">The sequence shown here is derived from an EMBL/GenBank/DDBJ whole genome shotgun (WGS) entry which is preliminary data.</text>
</comment>
<sequence>MSVNDLCDHASSLWFDTYKLRVNPAKHCPSIPVLIPTKTLPKPAPLHTPKLQFRDTRSFIEELSRSLVGTILPNADVATMKEMVLKSVEKAVSFRFLGASQVIVTFEDQLAARSLGYPYLGYRWKVGIGIVLMLFYRVGEILLVMTRLVEVSLTEIKGTYIPSLTTVKHSMDVSHYTASRLSDDDENDQELMEPCKQAALVEESVYEVDNCLALVRYDYAKVDATDYRIVVGQPVVCLTTTATSIDTGPSFANFIHPIADPSELCILESKNKKLQKQRAKRIKRKTSSLSRRKSRKLANHKPKQSETVIIEYSMSDNGIKNRNVIICCGKEQVGDDEASSSRYQSPATHGNQVADTLLSDFWEEANACWEVGKAILQVHDDNRLMT</sequence>
<dbReference type="AlphaFoldDB" id="A0A8X8DFM0"/>
<organism evidence="2 3">
    <name type="scientific">Populus tomentosa</name>
    <name type="common">Chinese white poplar</name>
    <dbReference type="NCBI Taxonomy" id="118781"/>
    <lineage>
        <taxon>Eukaryota</taxon>
        <taxon>Viridiplantae</taxon>
        <taxon>Streptophyta</taxon>
        <taxon>Embryophyta</taxon>
        <taxon>Tracheophyta</taxon>
        <taxon>Spermatophyta</taxon>
        <taxon>Magnoliopsida</taxon>
        <taxon>eudicotyledons</taxon>
        <taxon>Gunneridae</taxon>
        <taxon>Pentapetalae</taxon>
        <taxon>rosids</taxon>
        <taxon>fabids</taxon>
        <taxon>Malpighiales</taxon>
        <taxon>Salicaceae</taxon>
        <taxon>Saliceae</taxon>
        <taxon>Populus</taxon>
    </lineage>
</organism>
<evidence type="ECO:0000256" key="1">
    <source>
        <dbReference type="SAM" id="MobiDB-lite"/>
    </source>
</evidence>
<protein>
    <submittedName>
        <fullName evidence="2">Uncharacterized protein</fullName>
    </submittedName>
</protein>
<keyword evidence="3" id="KW-1185">Reference proteome</keyword>
<evidence type="ECO:0000313" key="2">
    <source>
        <dbReference type="EMBL" id="KAG6790942.1"/>
    </source>
</evidence>
<accession>A0A8X8DFM0</accession>
<feature type="compositionally biased region" description="Basic residues" evidence="1">
    <location>
        <begin position="277"/>
        <end position="302"/>
    </location>
</feature>
<proteinExistence type="predicted"/>
<dbReference type="Proteomes" id="UP000886885">
    <property type="component" value="Chromosome 1A"/>
</dbReference>
<feature type="region of interest" description="Disordered" evidence="1">
    <location>
        <begin position="277"/>
        <end position="304"/>
    </location>
</feature>
<gene>
    <name evidence="2" type="ORF">POTOM_000049</name>
</gene>
<dbReference type="EMBL" id="JAAWWB010000001">
    <property type="protein sequence ID" value="KAG6790942.1"/>
    <property type="molecule type" value="Genomic_DNA"/>
</dbReference>